<dbReference type="InParanoid" id="A8Q4L5"/>
<dbReference type="KEGG" id="mgl:MGL_2566"/>
<evidence type="ECO:0000313" key="1">
    <source>
        <dbReference type="EMBL" id="EDP42970.1"/>
    </source>
</evidence>
<accession>A8Q4L5</accession>
<dbReference type="EMBL" id="AAYY01000009">
    <property type="protein sequence ID" value="EDP42970.1"/>
    <property type="molecule type" value="Genomic_DNA"/>
</dbReference>
<gene>
    <name evidence="1" type="ORF">MGL_2566</name>
</gene>
<evidence type="ECO:0000313" key="2">
    <source>
        <dbReference type="Proteomes" id="UP000008837"/>
    </source>
</evidence>
<protein>
    <submittedName>
        <fullName evidence="1">Uncharacterized protein</fullName>
    </submittedName>
</protein>
<keyword evidence="2" id="KW-1185">Reference proteome</keyword>
<dbReference type="GeneID" id="5854491"/>
<name>A8Q4L5_MALGO</name>
<organism evidence="1 2">
    <name type="scientific">Malassezia globosa (strain ATCC MYA-4612 / CBS 7966)</name>
    <name type="common">Dandruff-associated fungus</name>
    <dbReference type="NCBI Taxonomy" id="425265"/>
    <lineage>
        <taxon>Eukaryota</taxon>
        <taxon>Fungi</taxon>
        <taxon>Dikarya</taxon>
        <taxon>Basidiomycota</taxon>
        <taxon>Ustilaginomycotina</taxon>
        <taxon>Malasseziomycetes</taxon>
        <taxon>Malasseziales</taxon>
        <taxon>Malasseziaceae</taxon>
        <taxon>Malassezia</taxon>
    </lineage>
</organism>
<comment type="caution">
    <text evidence="1">The sequence shown here is derived from an EMBL/GenBank/DDBJ whole genome shotgun (WGS) entry which is preliminary data.</text>
</comment>
<dbReference type="VEuPathDB" id="FungiDB:MGL_2566"/>
<reference evidence="1 2" key="1">
    <citation type="journal article" date="2007" name="Proc. Natl. Acad. Sci. U.S.A.">
        <title>Dandruff-associated Malassezia genomes reveal convergent and divergent virulence traits shared with plant and human fungal pathogens.</title>
        <authorList>
            <person name="Xu J."/>
            <person name="Saunders C.W."/>
            <person name="Hu P."/>
            <person name="Grant R.A."/>
            <person name="Boekhout T."/>
            <person name="Kuramae E.E."/>
            <person name="Kronstad J.W."/>
            <person name="Deangelis Y.M."/>
            <person name="Reeder N.L."/>
            <person name="Johnstone K.R."/>
            <person name="Leland M."/>
            <person name="Fieno A.M."/>
            <person name="Begley W.M."/>
            <person name="Sun Y."/>
            <person name="Lacey M.P."/>
            <person name="Chaudhary T."/>
            <person name="Keough T."/>
            <person name="Chu L."/>
            <person name="Sears R."/>
            <person name="Yuan B."/>
            <person name="Dawson T.L.Jr."/>
        </authorList>
    </citation>
    <scope>NUCLEOTIDE SEQUENCE [LARGE SCALE GENOMIC DNA]</scope>
    <source>
        <strain evidence="2">ATCC MYA-4612 / CBS 7966</strain>
    </source>
</reference>
<dbReference type="RefSeq" id="XP_001730184.1">
    <property type="nucleotide sequence ID" value="XM_001730132.1"/>
</dbReference>
<dbReference type="Proteomes" id="UP000008837">
    <property type="component" value="Unassembled WGS sequence"/>
</dbReference>
<proteinExistence type="predicted"/>
<sequence>MPVLRANVHFIVHSHPYLECIAYPLRSLVRTIVYFSLDPLHEIPQVQR</sequence>
<dbReference type="AlphaFoldDB" id="A8Q4L5"/>